<keyword evidence="9" id="KW-0249">Electron transport</keyword>
<evidence type="ECO:0000256" key="11">
    <source>
        <dbReference type="ARBA" id="ARBA00023128"/>
    </source>
</evidence>
<comment type="similarity">
    <text evidence="3">Belongs to the complex I NDUFA7 subunit family.</text>
</comment>
<keyword evidence="7" id="KW-0679">Respiratory chain</keyword>
<evidence type="ECO:0000256" key="1">
    <source>
        <dbReference type="ARBA" id="ARBA00003195"/>
    </source>
</evidence>
<keyword evidence="6" id="KW-0813">Transport</keyword>
<feature type="region of interest" description="Disordered" evidence="15">
    <location>
        <begin position="88"/>
        <end position="110"/>
    </location>
</feature>
<proteinExistence type="inferred from homology"/>
<keyword evidence="17" id="KW-1185">Reference proteome</keyword>
<evidence type="ECO:0000256" key="13">
    <source>
        <dbReference type="ARBA" id="ARBA00030360"/>
    </source>
</evidence>
<keyword evidence="12" id="KW-0472">Membrane</keyword>
<dbReference type="InterPro" id="IPR009947">
    <property type="entry name" value="NDUA7"/>
</dbReference>
<evidence type="ECO:0000256" key="6">
    <source>
        <dbReference type="ARBA" id="ARBA00022448"/>
    </source>
</evidence>
<accession>A0ABP1R783</accession>
<comment type="function">
    <text evidence="1">Accessory subunit of the mitochondrial membrane respiratory chain NADH dehydrogenase (Complex I), that is believed not to be involved in catalysis. Complex I functions in the transfer of electrons from NADH to the respiratory chain. The immediate electron acceptor for the enzyme is believed to be ubiquinone.</text>
</comment>
<reference evidence="16 17" key="1">
    <citation type="submission" date="2024-08" db="EMBL/GenBank/DDBJ databases">
        <authorList>
            <person name="Cucini C."/>
            <person name="Frati F."/>
        </authorList>
    </citation>
    <scope>NUCLEOTIDE SEQUENCE [LARGE SCALE GENOMIC DNA]</scope>
</reference>
<comment type="subunit">
    <text evidence="4">Complex I is composed of 45 different subunits.</text>
</comment>
<keyword evidence="11" id="KW-0496">Mitochondrion</keyword>
<evidence type="ECO:0000256" key="9">
    <source>
        <dbReference type="ARBA" id="ARBA00022982"/>
    </source>
</evidence>
<keyword evidence="10" id="KW-0007">Acetylation</keyword>
<dbReference type="EMBL" id="CAXLJM020000057">
    <property type="protein sequence ID" value="CAL8118943.1"/>
    <property type="molecule type" value="Genomic_DNA"/>
</dbReference>
<gene>
    <name evidence="16" type="ORF">ODALV1_LOCUS18328</name>
</gene>
<keyword evidence="8" id="KW-0999">Mitochondrion inner membrane</keyword>
<dbReference type="Pfam" id="PF07347">
    <property type="entry name" value="CI-B14_5a"/>
    <property type="match status" value="1"/>
</dbReference>
<evidence type="ECO:0000256" key="8">
    <source>
        <dbReference type="ARBA" id="ARBA00022792"/>
    </source>
</evidence>
<evidence type="ECO:0000313" key="17">
    <source>
        <dbReference type="Proteomes" id="UP001642540"/>
    </source>
</evidence>
<sequence length="110" mass="12410">MADKIKVRNISPLLQVWRNFLLGRKHVPERAALRYSPLVSARDQPPPNFPEGEFHQLSANPYCKRDGRREAAPPILVLDNNVRKQIAAGSAVEGQSPKGPVTPGKYWQWD</sequence>
<evidence type="ECO:0000256" key="12">
    <source>
        <dbReference type="ARBA" id="ARBA00023136"/>
    </source>
</evidence>
<name>A0ABP1R783_9HEXA</name>
<evidence type="ECO:0000256" key="15">
    <source>
        <dbReference type="SAM" id="MobiDB-lite"/>
    </source>
</evidence>
<comment type="caution">
    <text evidence="16">The sequence shown here is derived from an EMBL/GenBank/DDBJ whole genome shotgun (WGS) entry which is preliminary data.</text>
</comment>
<evidence type="ECO:0000256" key="3">
    <source>
        <dbReference type="ARBA" id="ARBA00005482"/>
    </source>
</evidence>
<dbReference type="Proteomes" id="UP001642540">
    <property type="component" value="Unassembled WGS sequence"/>
</dbReference>
<evidence type="ECO:0000256" key="2">
    <source>
        <dbReference type="ARBA" id="ARBA00004443"/>
    </source>
</evidence>
<evidence type="ECO:0000256" key="7">
    <source>
        <dbReference type="ARBA" id="ARBA00022660"/>
    </source>
</evidence>
<evidence type="ECO:0000256" key="5">
    <source>
        <dbReference type="ARBA" id="ARBA00016383"/>
    </source>
</evidence>
<evidence type="ECO:0000256" key="4">
    <source>
        <dbReference type="ARBA" id="ARBA00011533"/>
    </source>
</evidence>
<protein>
    <recommendedName>
        <fullName evidence="5">NADH dehydrogenase [ubiquinone] 1 alpha subcomplex subunit 7</fullName>
    </recommendedName>
    <alternativeName>
        <fullName evidence="14">Complex I-B14.5a</fullName>
    </alternativeName>
    <alternativeName>
        <fullName evidence="13">NADH-ubiquinone oxidoreductase subunit B14.5a</fullName>
    </alternativeName>
</protein>
<evidence type="ECO:0000256" key="10">
    <source>
        <dbReference type="ARBA" id="ARBA00022990"/>
    </source>
</evidence>
<dbReference type="PANTHER" id="PTHR12485">
    <property type="entry name" value="NADH-UBIQUINONE OXIDOREDUCTASE SUBUNIT B"/>
    <property type="match status" value="1"/>
</dbReference>
<dbReference type="PANTHER" id="PTHR12485:SF1">
    <property type="entry name" value="NADH DEHYDROGENASE [UBIQUINONE] 1 ALPHA SUBCOMPLEX SUBUNIT 7"/>
    <property type="match status" value="1"/>
</dbReference>
<organism evidence="16 17">
    <name type="scientific">Orchesella dallaii</name>
    <dbReference type="NCBI Taxonomy" id="48710"/>
    <lineage>
        <taxon>Eukaryota</taxon>
        <taxon>Metazoa</taxon>
        <taxon>Ecdysozoa</taxon>
        <taxon>Arthropoda</taxon>
        <taxon>Hexapoda</taxon>
        <taxon>Collembola</taxon>
        <taxon>Entomobryomorpha</taxon>
        <taxon>Entomobryoidea</taxon>
        <taxon>Orchesellidae</taxon>
        <taxon>Orchesellinae</taxon>
        <taxon>Orchesella</taxon>
    </lineage>
</organism>
<evidence type="ECO:0000256" key="14">
    <source>
        <dbReference type="ARBA" id="ARBA00033401"/>
    </source>
</evidence>
<evidence type="ECO:0000313" key="16">
    <source>
        <dbReference type="EMBL" id="CAL8118943.1"/>
    </source>
</evidence>
<comment type="subcellular location">
    <subcellularLocation>
        <location evidence="2">Mitochondrion inner membrane</location>
        <topology evidence="2">Peripheral membrane protein</topology>
        <orientation evidence="2">Matrix side</orientation>
    </subcellularLocation>
</comment>